<reference evidence="1" key="1">
    <citation type="journal article" date="2019" name="bioRxiv">
        <title>The Genome of the Zebra Mussel, Dreissena polymorpha: A Resource for Invasive Species Research.</title>
        <authorList>
            <person name="McCartney M.A."/>
            <person name="Auch B."/>
            <person name="Kono T."/>
            <person name="Mallez S."/>
            <person name="Zhang Y."/>
            <person name="Obille A."/>
            <person name="Becker A."/>
            <person name="Abrahante J.E."/>
            <person name="Garbe J."/>
            <person name="Badalamenti J.P."/>
            <person name="Herman A."/>
            <person name="Mangelson H."/>
            <person name="Liachko I."/>
            <person name="Sullivan S."/>
            <person name="Sone E.D."/>
            <person name="Koren S."/>
            <person name="Silverstein K.A.T."/>
            <person name="Beckman K.B."/>
            <person name="Gohl D.M."/>
        </authorList>
    </citation>
    <scope>NUCLEOTIDE SEQUENCE</scope>
    <source>
        <strain evidence="1">Duluth1</strain>
        <tissue evidence="1">Whole animal</tissue>
    </source>
</reference>
<accession>A0A9D3YA23</accession>
<evidence type="ECO:0000313" key="1">
    <source>
        <dbReference type="EMBL" id="KAH3695416.1"/>
    </source>
</evidence>
<name>A0A9D3YA23_DREPO</name>
<gene>
    <name evidence="1" type="ORF">DPMN_082875</name>
</gene>
<sequence length="55" mass="6436">METTWRLRLKTKPVFAQLWHTEKLLSSFDAIAIGRPPEDGVEEFQVKLVYLILYG</sequence>
<organism evidence="1 2">
    <name type="scientific">Dreissena polymorpha</name>
    <name type="common">Zebra mussel</name>
    <name type="synonym">Mytilus polymorpha</name>
    <dbReference type="NCBI Taxonomy" id="45954"/>
    <lineage>
        <taxon>Eukaryota</taxon>
        <taxon>Metazoa</taxon>
        <taxon>Spiralia</taxon>
        <taxon>Lophotrochozoa</taxon>
        <taxon>Mollusca</taxon>
        <taxon>Bivalvia</taxon>
        <taxon>Autobranchia</taxon>
        <taxon>Heteroconchia</taxon>
        <taxon>Euheterodonta</taxon>
        <taxon>Imparidentia</taxon>
        <taxon>Neoheterodontei</taxon>
        <taxon>Myida</taxon>
        <taxon>Dreissenoidea</taxon>
        <taxon>Dreissenidae</taxon>
        <taxon>Dreissena</taxon>
    </lineage>
</organism>
<dbReference type="AlphaFoldDB" id="A0A9D3YA23"/>
<reference evidence="1" key="2">
    <citation type="submission" date="2020-11" db="EMBL/GenBank/DDBJ databases">
        <authorList>
            <person name="McCartney M.A."/>
            <person name="Auch B."/>
            <person name="Kono T."/>
            <person name="Mallez S."/>
            <person name="Becker A."/>
            <person name="Gohl D.M."/>
            <person name="Silverstein K.A.T."/>
            <person name="Koren S."/>
            <person name="Bechman K.B."/>
            <person name="Herman A."/>
            <person name="Abrahante J.E."/>
            <person name="Garbe J."/>
        </authorList>
    </citation>
    <scope>NUCLEOTIDE SEQUENCE</scope>
    <source>
        <strain evidence="1">Duluth1</strain>
        <tissue evidence="1">Whole animal</tissue>
    </source>
</reference>
<proteinExistence type="predicted"/>
<keyword evidence="2" id="KW-1185">Reference proteome</keyword>
<evidence type="ECO:0000313" key="2">
    <source>
        <dbReference type="Proteomes" id="UP000828390"/>
    </source>
</evidence>
<protein>
    <submittedName>
        <fullName evidence="1">Uncharacterized protein</fullName>
    </submittedName>
</protein>
<dbReference type="EMBL" id="JAIWYP010000016">
    <property type="protein sequence ID" value="KAH3695416.1"/>
    <property type="molecule type" value="Genomic_DNA"/>
</dbReference>
<comment type="caution">
    <text evidence="1">The sequence shown here is derived from an EMBL/GenBank/DDBJ whole genome shotgun (WGS) entry which is preliminary data.</text>
</comment>
<dbReference type="Proteomes" id="UP000828390">
    <property type="component" value="Unassembled WGS sequence"/>
</dbReference>